<name>A0ABR2N3Q1_9ASPA</name>
<keyword evidence="3" id="KW-1185">Reference proteome</keyword>
<sequence length="149" mass="14969">MILAHSSQYFFSESDGEDESGLCLAGGGGEPALPDRKRVGGGGGAGSCRETGHGEGCVEVLANLSDYPIGDGPGVDPEEGGGEVGALGDDGWAEGLDGVCEEVEVIVRGAGEEASHVLVGAGAVEPPFKVGARRDSTRSESRSSKASYS</sequence>
<gene>
    <name evidence="2" type="ORF">KSP40_PGU020165</name>
</gene>
<evidence type="ECO:0000256" key="1">
    <source>
        <dbReference type="SAM" id="MobiDB-lite"/>
    </source>
</evidence>
<feature type="region of interest" description="Disordered" evidence="1">
    <location>
        <begin position="68"/>
        <end position="88"/>
    </location>
</feature>
<organism evidence="2 3">
    <name type="scientific">Platanthera guangdongensis</name>
    <dbReference type="NCBI Taxonomy" id="2320717"/>
    <lineage>
        <taxon>Eukaryota</taxon>
        <taxon>Viridiplantae</taxon>
        <taxon>Streptophyta</taxon>
        <taxon>Embryophyta</taxon>
        <taxon>Tracheophyta</taxon>
        <taxon>Spermatophyta</taxon>
        <taxon>Magnoliopsida</taxon>
        <taxon>Liliopsida</taxon>
        <taxon>Asparagales</taxon>
        <taxon>Orchidaceae</taxon>
        <taxon>Orchidoideae</taxon>
        <taxon>Orchideae</taxon>
        <taxon>Orchidinae</taxon>
        <taxon>Platanthera</taxon>
    </lineage>
</organism>
<comment type="caution">
    <text evidence="2">The sequence shown here is derived from an EMBL/GenBank/DDBJ whole genome shotgun (WGS) entry which is preliminary data.</text>
</comment>
<feature type="region of interest" description="Disordered" evidence="1">
    <location>
        <begin position="127"/>
        <end position="149"/>
    </location>
</feature>
<reference evidence="2 3" key="1">
    <citation type="journal article" date="2022" name="Nat. Plants">
        <title>Genomes of leafy and leafless Platanthera orchids illuminate the evolution of mycoheterotrophy.</title>
        <authorList>
            <person name="Li M.H."/>
            <person name="Liu K.W."/>
            <person name="Li Z."/>
            <person name="Lu H.C."/>
            <person name="Ye Q.L."/>
            <person name="Zhang D."/>
            <person name="Wang J.Y."/>
            <person name="Li Y.F."/>
            <person name="Zhong Z.M."/>
            <person name="Liu X."/>
            <person name="Yu X."/>
            <person name="Liu D.K."/>
            <person name="Tu X.D."/>
            <person name="Liu B."/>
            <person name="Hao Y."/>
            <person name="Liao X.Y."/>
            <person name="Jiang Y.T."/>
            <person name="Sun W.H."/>
            <person name="Chen J."/>
            <person name="Chen Y.Q."/>
            <person name="Ai Y."/>
            <person name="Zhai J.W."/>
            <person name="Wu S.S."/>
            <person name="Zhou Z."/>
            <person name="Hsiao Y.Y."/>
            <person name="Wu W.L."/>
            <person name="Chen Y.Y."/>
            <person name="Lin Y.F."/>
            <person name="Hsu J.L."/>
            <person name="Li C.Y."/>
            <person name="Wang Z.W."/>
            <person name="Zhao X."/>
            <person name="Zhong W.Y."/>
            <person name="Ma X.K."/>
            <person name="Ma L."/>
            <person name="Huang J."/>
            <person name="Chen G.Z."/>
            <person name="Huang M.Z."/>
            <person name="Huang L."/>
            <person name="Peng D.H."/>
            <person name="Luo Y.B."/>
            <person name="Zou S.Q."/>
            <person name="Chen S.P."/>
            <person name="Lan S."/>
            <person name="Tsai W.C."/>
            <person name="Van de Peer Y."/>
            <person name="Liu Z.J."/>
        </authorList>
    </citation>
    <scope>NUCLEOTIDE SEQUENCE [LARGE SCALE GENOMIC DNA]</scope>
    <source>
        <strain evidence="2">Lor288</strain>
    </source>
</reference>
<feature type="region of interest" description="Disordered" evidence="1">
    <location>
        <begin position="13"/>
        <end position="50"/>
    </location>
</feature>
<proteinExistence type="predicted"/>
<evidence type="ECO:0000313" key="2">
    <source>
        <dbReference type="EMBL" id="KAK8970611.1"/>
    </source>
</evidence>
<accession>A0ABR2N3Q1</accession>
<dbReference type="EMBL" id="JBBWWR010000001">
    <property type="protein sequence ID" value="KAK8970611.1"/>
    <property type="molecule type" value="Genomic_DNA"/>
</dbReference>
<feature type="compositionally biased region" description="Basic and acidic residues" evidence="1">
    <location>
        <begin position="132"/>
        <end position="143"/>
    </location>
</feature>
<dbReference type="Proteomes" id="UP001412067">
    <property type="component" value="Unassembled WGS sequence"/>
</dbReference>
<evidence type="ECO:0000313" key="3">
    <source>
        <dbReference type="Proteomes" id="UP001412067"/>
    </source>
</evidence>
<protein>
    <submittedName>
        <fullName evidence="2">Uncharacterized protein</fullName>
    </submittedName>
</protein>